<accession>A0A1X0QBA2</accession>
<evidence type="ECO:0000313" key="1">
    <source>
        <dbReference type="EMBL" id="ORD97081.1"/>
    </source>
</evidence>
<dbReference type="VEuPathDB" id="MicrosporidiaDB:A0H76_1649"/>
<dbReference type="VEuPathDB" id="MicrosporidiaDB:HERIO_1039"/>
<proteinExistence type="predicted"/>
<organism evidence="1 2">
    <name type="scientific">Hepatospora eriocheir</name>
    <dbReference type="NCBI Taxonomy" id="1081669"/>
    <lineage>
        <taxon>Eukaryota</taxon>
        <taxon>Fungi</taxon>
        <taxon>Fungi incertae sedis</taxon>
        <taxon>Microsporidia</taxon>
        <taxon>Hepatosporidae</taxon>
        <taxon>Hepatospora</taxon>
    </lineage>
</organism>
<keyword evidence="2" id="KW-1185">Reference proteome</keyword>
<comment type="caution">
    <text evidence="1">The sequence shown here is derived from an EMBL/GenBank/DDBJ whole genome shotgun (WGS) entry which is preliminary data.</text>
</comment>
<protein>
    <submittedName>
        <fullName evidence="1">Uncharacterized protein</fullName>
    </submittedName>
</protein>
<dbReference type="AlphaFoldDB" id="A0A1X0QBA2"/>
<evidence type="ECO:0000313" key="2">
    <source>
        <dbReference type="Proteomes" id="UP000192356"/>
    </source>
</evidence>
<dbReference type="Proteomes" id="UP000192356">
    <property type="component" value="Unassembled WGS sequence"/>
</dbReference>
<reference evidence="1 2" key="1">
    <citation type="journal article" date="2017" name="Environ. Microbiol.">
        <title>Decay of the glycolytic pathway and adaptation to intranuclear parasitism within Enterocytozoonidae microsporidia.</title>
        <authorList>
            <person name="Wiredu Boakye D."/>
            <person name="Jaroenlak P."/>
            <person name="Prachumwat A."/>
            <person name="Williams T.A."/>
            <person name="Bateman K.S."/>
            <person name="Itsathitphaisarn O."/>
            <person name="Sritunyalucksana K."/>
            <person name="Paszkiewicz K.H."/>
            <person name="Moore K.A."/>
            <person name="Stentiford G.D."/>
            <person name="Williams B.A."/>
        </authorList>
    </citation>
    <scope>NUCLEOTIDE SEQUENCE [LARGE SCALE GENOMIC DNA]</scope>
    <source>
        <strain evidence="1 2">GB1</strain>
    </source>
</reference>
<sequence>MEINEFKELELEKAGSTQSIIRYPHITKKTFNFFVELKERFKKFRKLKNSFFPDDINQQYKMKICNIIQRRYISFSITTFKFYKILKTKDFNESKLVEIANLDLNTIQNNPNKLNFFECFLLRFVHVLSYQDHKDYTKKNTKLINRLIDLLNEYIKFHSYFLKLKEMVIMINNDDIDNLQTTKEKFIVLINQNFFQVLLL</sequence>
<dbReference type="EMBL" id="LVKB01000043">
    <property type="protein sequence ID" value="ORD97081.1"/>
    <property type="molecule type" value="Genomic_DNA"/>
</dbReference>
<name>A0A1X0QBA2_9MICR</name>
<gene>
    <name evidence="1" type="ORF">HERIO_1039</name>
</gene>